<dbReference type="InterPro" id="IPR029028">
    <property type="entry name" value="Alpha/beta_knot_MTases"/>
</dbReference>
<comment type="caution">
    <text evidence="5">The sequence shown here is derived from an EMBL/GenBank/DDBJ whole genome shotgun (WGS) entry which is preliminary data.</text>
</comment>
<name>A0A2V3VZ62_9BACI</name>
<gene>
    <name evidence="5" type="ORF">DFR56_11132</name>
</gene>
<dbReference type="InterPro" id="IPR053888">
    <property type="entry name" value="MRM3-like_sub_bind"/>
</dbReference>
<dbReference type="Pfam" id="PF00588">
    <property type="entry name" value="SpoU_methylase"/>
    <property type="match status" value="1"/>
</dbReference>
<dbReference type="InterPro" id="IPR029026">
    <property type="entry name" value="tRNA_m1G_MTases_N"/>
</dbReference>
<dbReference type="GO" id="GO:0003723">
    <property type="term" value="F:RNA binding"/>
    <property type="evidence" value="ECO:0007669"/>
    <property type="project" value="InterPro"/>
</dbReference>
<comment type="similarity">
    <text evidence="1">Belongs to the class IV-like SAM-binding methyltransferase superfamily. RNA methyltransferase TrmH family.</text>
</comment>
<dbReference type="Pfam" id="PF22435">
    <property type="entry name" value="MRM3-like_sub_bind"/>
    <property type="match status" value="1"/>
</dbReference>
<dbReference type="CDD" id="cd18095">
    <property type="entry name" value="SpoU-like_rRNA-MTase"/>
    <property type="match status" value="1"/>
</dbReference>
<dbReference type="GO" id="GO:0005737">
    <property type="term" value="C:cytoplasm"/>
    <property type="evidence" value="ECO:0007669"/>
    <property type="project" value="UniProtKB-ARBA"/>
</dbReference>
<evidence type="ECO:0000256" key="3">
    <source>
        <dbReference type="ARBA" id="ARBA00022679"/>
    </source>
</evidence>
<dbReference type="EMBL" id="QJJQ01000011">
    <property type="protein sequence ID" value="PXW85265.1"/>
    <property type="molecule type" value="Genomic_DNA"/>
</dbReference>
<sequence length="245" mass="27537">MITSIQNNQVKNWRKLHTKKYRTEMKCFLIEGFHLIEEAYKSGWEIDTIIVREGVDVPDWSNQYTITYVDERVFKEVTQTEKPQGIAAVVKMKKLEQKADDFVLLVDAIQDPGNLGTIIRTADAAGFSKIVLGVGTVDHYNDKVIRASQGSIFHIPIEQDDILEAIKKLKNNEYTIWASALEDAIDYHDIEGEEKTALIVGNEGAGIEEAVLQAADHIVKIPIYGQAESLNVSVAAGILMYKMRK</sequence>
<dbReference type="SMART" id="SM00967">
    <property type="entry name" value="SpoU_sub_bind"/>
    <property type="match status" value="1"/>
</dbReference>
<dbReference type="OrthoDB" id="9794400at2"/>
<dbReference type="GO" id="GO:0032259">
    <property type="term" value="P:methylation"/>
    <property type="evidence" value="ECO:0007669"/>
    <property type="project" value="UniProtKB-KW"/>
</dbReference>
<feature type="domain" description="RNA 2-O ribose methyltransferase substrate binding" evidence="4">
    <location>
        <begin position="29"/>
        <end position="96"/>
    </location>
</feature>
<dbReference type="GO" id="GO:0006396">
    <property type="term" value="P:RNA processing"/>
    <property type="evidence" value="ECO:0007669"/>
    <property type="project" value="InterPro"/>
</dbReference>
<evidence type="ECO:0000256" key="2">
    <source>
        <dbReference type="ARBA" id="ARBA00022603"/>
    </source>
</evidence>
<dbReference type="Gene3D" id="3.30.1330.30">
    <property type="match status" value="1"/>
</dbReference>
<protein>
    <submittedName>
        <fullName evidence="5">TrmH family RNA methyltransferase</fullName>
    </submittedName>
</protein>
<evidence type="ECO:0000313" key="5">
    <source>
        <dbReference type="EMBL" id="PXW85265.1"/>
    </source>
</evidence>
<proteinExistence type="inferred from homology"/>
<evidence type="ECO:0000313" key="6">
    <source>
        <dbReference type="Proteomes" id="UP000247978"/>
    </source>
</evidence>
<accession>A0A2V3VZ62</accession>
<dbReference type="InterPro" id="IPR001537">
    <property type="entry name" value="SpoU_MeTrfase"/>
</dbReference>
<dbReference type="Gene3D" id="3.40.1280.10">
    <property type="match status" value="1"/>
</dbReference>
<dbReference type="InterPro" id="IPR013123">
    <property type="entry name" value="SpoU_subst-bd"/>
</dbReference>
<dbReference type="PANTHER" id="PTHR43191">
    <property type="entry name" value="RRNA METHYLTRANSFERASE 3"/>
    <property type="match status" value="1"/>
</dbReference>
<dbReference type="InterPro" id="IPR051259">
    <property type="entry name" value="rRNA_Methyltransferase"/>
</dbReference>
<dbReference type="InterPro" id="IPR029064">
    <property type="entry name" value="Ribosomal_eL30-like_sf"/>
</dbReference>
<organism evidence="5 6">
    <name type="scientific">Pseudogracilibacillus auburnensis</name>
    <dbReference type="NCBI Taxonomy" id="1494959"/>
    <lineage>
        <taxon>Bacteria</taxon>
        <taxon>Bacillati</taxon>
        <taxon>Bacillota</taxon>
        <taxon>Bacilli</taxon>
        <taxon>Bacillales</taxon>
        <taxon>Bacillaceae</taxon>
        <taxon>Pseudogracilibacillus</taxon>
    </lineage>
</organism>
<dbReference type="SUPFAM" id="SSF75217">
    <property type="entry name" value="alpha/beta knot"/>
    <property type="match status" value="1"/>
</dbReference>
<dbReference type="GO" id="GO:0008173">
    <property type="term" value="F:RNA methyltransferase activity"/>
    <property type="evidence" value="ECO:0007669"/>
    <property type="project" value="InterPro"/>
</dbReference>
<dbReference type="SUPFAM" id="SSF55315">
    <property type="entry name" value="L30e-like"/>
    <property type="match status" value="1"/>
</dbReference>
<dbReference type="Proteomes" id="UP000247978">
    <property type="component" value="Unassembled WGS sequence"/>
</dbReference>
<keyword evidence="3 5" id="KW-0808">Transferase</keyword>
<dbReference type="PANTHER" id="PTHR43191:SF2">
    <property type="entry name" value="RRNA METHYLTRANSFERASE 3, MITOCHONDRIAL"/>
    <property type="match status" value="1"/>
</dbReference>
<dbReference type="AlphaFoldDB" id="A0A2V3VZ62"/>
<keyword evidence="2 5" id="KW-0489">Methyltransferase</keyword>
<evidence type="ECO:0000256" key="1">
    <source>
        <dbReference type="ARBA" id="ARBA00007228"/>
    </source>
</evidence>
<reference evidence="5 6" key="1">
    <citation type="submission" date="2018-05" db="EMBL/GenBank/DDBJ databases">
        <title>Genomic Encyclopedia of Type Strains, Phase IV (KMG-IV): sequencing the most valuable type-strain genomes for metagenomic binning, comparative biology and taxonomic classification.</title>
        <authorList>
            <person name="Goeker M."/>
        </authorList>
    </citation>
    <scope>NUCLEOTIDE SEQUENCE [LARGE SCALE GENOMIC DNA]</scope>
    <source>
        <strain evidence="5 6">DSM 28556</strain>
    </source>
</reference>
<evidence type="ECO:0000259" key="4">
    <source>
        <dbReference type="SMART" id="SM00967"/>
    </source>
</evidence>
<keyword evidence="6" id="KW-1185">Reference proteome</keyword>